<dbReference type="EMBL" id="UINC01077038">
    <property type="protein sequence ID" value="SVC16778.1"/>
    <property type="molecule type" value="Genomic_DNA"/>
</dbReference>
<name>A0A382JXY2_9ZZZZ</name>
<accession>A0A382JXY2</accession>
<protein>
    <submittedName>
        <fullName evidence="1">Uncharacterized protein</fullName>
    </submittedName>
</protein>
<proteinExistence type="predicted"/>
<dbReference type="AlphaFoldDB" id="A0A382JXY2"/>
<gene>
    <name evidence="1" type="ORF">METZ01_LOCUS269632</name>
</gene>
<evidence type="ECO:0000313" key="1">
    <source>
        <dbReference type="EMBL" id="SVC16778.1"/>
    </source>
</evidence>
<reference evidence="1" key="1">
    <citation type="submission" date="2018-05" db="EMBL/GenBank/DDBJ databases">
        <authorList>
            <person name="Lanie J.A."/>
            <person name="Ng W.-L."/>
            <person name="Kazmierczak K.M."/>
            <person name="Andrzejewski T.M."/>
            <person name="Davidsen T.M."/>
            <person name="Wayne K.J."/>
            <person name="Tettelin H."/>
            <person name="Glass J.I."/>
            <person name="Rusch D."/>
            <person name="Podicherti R."/>
            <person name="Tsui H.-C.T."/>
            <person name="Winkler M.E."/>
        </authorList>
    </citation>
    <scope>NUCLEOTIDE SEQUENCE</scope>
</reference>
<organism evidence="1">
    <name type="scientific">marine metagenome</name>
    <dbReference type="NCBI Taxonomy" id="408172"/>
    <lineage>
        <taxon>unclassified sequences</taxon>
        <taxon>metagenomes</taxon>
        <taxon>ecological metagenomes</taxon>
    </lineage>
</organism>
<sequence length="67" mass="7979">MTKTKEIRKPKKLTIKPDVTHKNKEFIKALMKLIFMKNLVIIALNIKLKRIYKIGENKNKENNKMII</sequence>